<dbReference type="EMBL" id="VSRR010009785">
    <property type="protein sequence ID" value="MPC50880.1"/>
    <property type="molecule type" value="Genomic_DNA"/>
</dbReference>
<comment type="caution">
    <text evidence="2">The sequence shown here is derived from an EMBL/GenBank/DDBJ whole genome shotgun (WGS) entry which is preliminary data.</text>
</comment>
<evidence type="ECO:0000313" key="2">
    <source>
        <dbReference type="EMBL" id="MPC50880.1"/>
    </source>
</evidence>
<evidence type="ECO:0000313" key="3">
    <source>
        <dbReference type="Proteomes" id="UP000324222"/>
    </source>
</evidence>
<organism evidence="2 3">
    <name type="scientific">Portunus trituberculatus</name>
    <name type="common">Swimming crab</name>
    <name type="synonym">Neptunus trituberculatus</name>
    <dbReference type="NCBI Taxonomy" id="210409"/>
    <lineage>
        <taxon>Eukaryota</taxon>
        <taxon>Metazoa</taxon>
        <taxon>Ecdysozoa</taxon>
        <taxon>Arthropoda</taxon>
        <taxon>Crustacea</taxon>
        <taxon>Multicrustacea</taxon>
        <taxon>Malacostraca</taxon>
        <taxon>Eumalacostraca</taxon>
        <taxon>Eucarida</taxon>
        <taxon>Decapoda</taxon>
        <taxon>Pleocyemata</taxon>
        <taxon>Brachyura</taxon>
        <taxon>Eubrachyura</taxon>
        <taxon>Portunoidea</taxon>
        <taxon>Portunidae</taxon>
        <taxon>Portuninae</taxon>
        <taxon>Portunus</taxon>
    </lineage>
</organism>
<dbReference type="AlphaFoldDB" id="A0A5B7FSU0"/>
<keyword evidence="3" id="KW-1185">Reference proteome</keyword>
<accession>A0A5B7FSU0</accession>
<gene>
    <name evidence="2" type="ORF">E2C01_044715</name>
</gene>
<reference evidence="2 3" key="1">
    <citation type="submission" date="2019-05" db="EMBL/GenBank/DDBJ databases">
        <title>Another draft genome of Portunus trituberculatus and its Hox gene families provides insights of decapod evolution.</title>
        <authorList>
            <person name="Jeong J.-H."/>
            <person name="Song I."/>
            <person name="Kim S."/>
            <person name="Choi T."/>
            <person name="Kim D."/>
            <person name="Ryu S."/>
            <person name="Kim W."/>
        </authorList>
    </citation>
    <scope>NUCLEOTIDE SEQUENCE [LARGE SCALE GENOMIC DNA]</scope>
    <source>
        <tissue evidence="2">Muscle</tissue>
    </source>
</reference>
<protein>
    <submittedName>
        <fullName evidence="2">Uncharacterized protein</fullName>
    </submittedName>
</protein>
<dbReference type="Proteomes" id="UP000324222">
    <property type="component" value="Unassembled WGS sequence"/>
</dbReference>
<proteinExistence type="predicted"/>
<evidence type="ECO:0000256" key="1">
    <source>
        <dbReference type="SAM" id="MobiDB-lite"/>
    </source>
</evidence>
<sequence length="124" mass="13330">MRVSVATLTYVTGGPGSPWPATKPPSRTRILPSPRRHARLNKGQQIHRNILSQCGDPATHRSPGYTGLPPSCFKGLEGGGRCSALQGLGYLDGSTSEHKRYTAEIFRKAKWPVAGSHAGPCYTC</sequence>
<name>A0A5B7FSU0_PORTR</name>
<feature type="region of interest" description="Disordered" evidence="1">
    <location>
        <begin position="12"/>
        <end position="32"/>
    </location>
</feature>